<reference evidence="1 2" key="1">
    <citation type="submission" date="2016-12" db="EMBL/GenBank/DDBJ databases">
        <authorList>
            <person name="Song W.-J."/>
            <person name="Kurnit D.M."/>
        </authorList>
    </citation>
    <scope>NUCLEOTIDE SEQUENCE [LARGE SCALE GENOMIC DNA]</scope>
    <source>
        <strain evidence="1 2">DSM 18488</strain>
    </source>
</reference>
<sequence>MSEKNSRIEDRVDVFSFQKEFEAIFPGVGPEYVFKNIIKFYYILAVSELKLFDEIFKIDNTRLLADGKIWICSGYQVYPSPENLHFGSGLKPSSDNLGEGTKWVNSELGIAGRCFVSLVKNVKKLDTKNAILLIAKIIGIDFSQGNVSQISEVPGYGFMPGSHKSNVEQGWRLLFKFILDRSTEYVYRGNRSRSSINLLVYRADGFRCVLFSTVQRNSHTGEMCYALVAPPAKYLMFKREYLLSRYCERVFIFDEEIFLENMNSNLKQMTWAGNLDICKNIDWEILKGKEICYYFRGSRQESLLIGKYLFDRFAKVGIKLNLYKYSAGGRASGRSSWFGGFLGLEDVTILELDKMVSNCLGSNINYISKLKSNKNIPFVSGLKRYDENRYVLDDIIRDGEIIIIVGKGRIGKSLFSADVAISVASGRGVKTKSAQNDSSSVLLIATDFPEGRLVERLKKMVPDDQARSVGCKLSYLNMYDLQNDFDISSSEHRVGVIEQIRNCSASVIIFDSPLSLVNIKECKNRSIIDCLQMFFEEIVKAAQGKTLIIICDEEKNRITNATIGIENNIDCTLLLERPDNYPSTKTGLEVIVRNPRYLSGDQCAPFFVSYREYKSKIIRLARPADSQLYSLPITQRQIIENARKADFINVKTLKDAGLINELSSSCVTENLKILCENGWLIKEGDRKSTKYFAT</sequence>
<accession>A0A1M7YCT7</accession>
<organism evidence="1 2">
    <name type="scientific">Desulfopila aestuarii DSM 18488</name>
    <dbReference type="NCBI Taxonomy" id="1121416"/>
    <lineage>
        <taxon>Bacteria</taxon>
        <taxon>Pseudomonadati</taxon>
        <taxon>Thermodesulfobacteriota</taxon>
        <taxon>Desulfobulbia</taxon>
        <taxon>Desulfobulbales</taxon>
        <taxon>Desulfocapsaceae</taxon>
        <taxon>Desulfopila</taxon>
    </lineage>
</organism>
<gene>
    <name evidence="1" type="ORF">SAMN02745220_03429</name>
</gene>
<dbReference type="Gene3D" id="3.40.50.300">
    <property type="entry name" value="P-loop containing nucleotide triphosphate hydrolases"/>
    <property type="match status" value="1"/>
</dbReference>
<dbReference type="Proteomes" id="UP000184603">
    <property type="component" value="Unassembled WGS sequence"/>
</dbReference>
<keyword evidence="2" id="KW-1185">Reference proteome</keyword>
<dbReference type="InterPro" id="IPR027417">
    <property type="entry name" value="P-loop_NTPase"/>
</dbReference>
<protein>
    <submittedName>
        <fullName evidence="1">AAA domain-containing protein</fullName>
    </submittedName>
</protein>
<name>A0A1M7YCT7_9BACT</name>
<evidence type="ECO:0000313" key="1">
    <source>
        <dbReference type="EMBL" id="SHO50423.1"/>
    </source>
</evidence>
<dbReference type="EMBL" id="FRFE01000018">
    <property type="protein sequence ID" value="SHO50423.1"/>
    <property type="molecule type" value="Genomic_DNA"/>
</dbReference>
<dbReference type="AlphaFoldDB" id="A0A1M7YCT7"/>
<dbReference type="STRING" id="1121416.SAMN02745220_03429"/>
<dbReference type="Pfam" id="PF13481">
    <property type="entry name" value="AAA_25"/>
    <property type="match status" value="1"/>
</dbReference>
<evidence type="ECO:0000313" key="2">
    <source>
        <dbReference type="Proteomes" id="UP000184603"/>
    </source>
</evidence>
<dbReference type="SUPFAM" id="SSF52540">
    <property type="entry name" value="P-loop containing nucleoside triphosphate hydrolases"/>
    <property type="match status" value="1"/>
</dbReference>
<proteinExistence type="predicted"/>